<dbReference type="STRING" id="27342.A0A0H2STZ2"/>
<dbReference type="InterPro" id="IPR002058">
    <property type="entry name" value="PAP_assoc"/>
</dbReference>
<feature type="compositionally biased region" description="Basic and acidic residues" evidence="5">
    <location>
        <begin position="150"/>
        <end position="166"/>
    </location>
</feature>
<protein>
    <recommendedName>
        <fullName evidence="2">polynucleotide adenylyltransferase</fullName>
        <ecNumber evidence="2">2.7.7.19</ecNumber>
    </recommendedName>
</protein>
<dbReference type="InterPro" id="IPR043519">
    <property type="entry name" value="NT_sf"/>
</dbReference>
<dbReference type="GO" id="GO:1990817">
    <property type="term" value="F:poly(A) RNA polymerase activity"/>
    <property type="evidence" value="ECO:0007669"/>
    <property type="project" value="UniProtKB-EC"/>
</dbReference>
<keyword evidence="4" id="KW-0460">Magnesium</keyword>
<dbReference type="EC" id="2.7.7.19" evidence="2"/>
<proteinExistence type="inferred from homology"/>
<dbReference type="GO" id="GO:0043634">
    <property type="term" value="P:polyadenylation-dependent ncRNA catabolic process"/>
    <property type="evidence" value="ECO:0007669"/>
    <property type="project" value="TreeGrafter"/>
</dbReference>
<keyword evidence="3" id="KW-0479">Metal-binding</keyword>
<name>A0A0H2STZ2_9AGAM</name>
<dbReference type="GO" id="GO:0010605">
    <property type="term" value="P:negative regulation of macromolecule metabolic process"/>
    <property type="evidence" value="ECO:0007669"/>
    <property type="project" value="UniProtKB-ARBA"/>
</dbReference>
<accession>A0A0H2STZ2</accession>
<feature type="compositionally biased region" description="Polar residues" evidence="5">
    <location>
        <begin position="126"/>
        <end position="142"/>
    </location>
</feature>
<evidence type="ECO:0000256" key="4">
    <source>
        <dbReference type="ARBA" id="ARBA00022842"/>
    </source>
</evidence>
<reference evidence="8 9" key="1">
    <citation type="submission" date="2015-04" db="EMBL/GenBank/DDBJ databases">
        <title>Complete genome sequence of Schizopora paradoxa KUC8140, a cosmopolitan wood degrader in East Asia.</title>
        <authorList>
            <consortium name="DOE Joint Genome Institute"/>
            <person name="Min B."/>
            <person name="Park H."/>
            <person name="Jang Y."/>
            <person name="Kim J.-J."/>
            <person name="Kim K.H."/>
            <person name="Pangilinan J."/>
            <person name="Lipzen A."/>
            <person name="Riley R."/>
            <person name="Grigoriev I.V."/>
            <person name="Spatafora J.W."/>
            <person name="Choi I.-G."/>
        </authorList>
    </citation>
    <scope>NUCLEOTIDE SEQUENCE [LARGE SCALE GENOMIC DNA]</scope>
    <source>
        <strain evidence="8 9">KUC8140</strain>
    </source>
</reference>
<dbReference type="Gene3D" id="1.10.1410.10">
    <property type="match status" value="1"/>
</dbReference>
<dbReference type="GO" id="GO:0046872">
    <property type="term" value="F:metal ion binding"/>
    <property type="evidence" value="ECO:0007669"/>
    <property type="project" value="UniProtKB-KW"/>
</dbReference>
<dbReference type="SUPFAM" id="SSF81631">
    <property type="entry name" value="PAP/OAS1 substrate-binding domain"/>
    <property type="match status" value="1"/>
</dbReference>
<dbReference type="PANTHER" id="PTHR23092">
    <property type="entry name" value="POLY(A) RNA POLYMERASE"/>
    <property type="match status" value="1"/>
</dbReference>
<dbReference type="Pfam" id="PF03828">
    <property type="entry name" value="PAP_assoc"/>
    <property type="match status" value="1"/>
</dbReference>
<sequence>MVDATQRTFGRQRVLWFVGTKRRVARCSPSLTNHHLLATPAGRRRAKEKHRRGNWKSSSDGWFYDTMNTTRSLLERISPASTSTSHGQGEPNIQRALAQNEGGKQKQSAEISGSQLLRVEPASQRLTTVAQATTQPIASGSTRNRKRKRTEADNEDSGRLRLNEEPEKLSAPWFPMTTSGAPPQENATFMDSLHAELMAFTSYLSATPQERRARSLLVSFITALVRERWPAHYGRDGVVVHTFGSVATGLELPGGDIDLALEFPTNVELTAKDRKTRLFQLAAVLRSPERSTVVKDVHVVARARVPIIKIQTVDDLGGFSIDISIRQSSADPLGPSSSLSSRLAAQPPPDPALASISLIRSLQASHPELRHLVLTMKFFLTAYVDKDSGKDGLGSAATGGIGSYVLVCMCVAYLAHINLLEVQLSSQTNPAESTITEDASTKTNSSSKATNLGTLLMGFLRHYGKDFDYTENYVCSKRGVAPRRCTQEDGTETVWGEQAEKEPVETVEKKVKPVQEKLAVACLIDADKDVARGCSRLSEIRAAFLKALETLENIEKSAEVGRKDSIIKEILGIPESTMEQRDRVLRAVDSGRYEASLRRSNNPYHRDARWRGRDEPREYGRWRSNQYRQNLTNNHGNSISYRR</sequence>
<feature type="region of interest" description="Disordered" evidence="5">
    <location>
        <begin position="624"/>
        <end position="643"/>
    </location>
</feature>
<dbReference type="EMBL" id="KQ085882">
    <property type="protein sequence ID" value="KLO20596.1"/>
    <property type="molecule type" value="Genomic_DNA"/>
</dbReference>
<organism evidence="8 9">
    <name type="scientific">Schizopora paradoxa</name>
    <dbReference type="NCBI Taxonomy" id="27342"/>
    <lineage>
        <taxon>Eukaryota</taxon>
        <taxon>Fungi</taxon>
        <taxon>Dikarya</taxon>
        <taxon>Basidiomycota</taxon>
        <taxon>Agaricomycotina</taxon>
        <taxon>Agaricomycetes</taxon>
        <taxon>Hymenochaetales</taxon>
        <taxon>Schizoporaceae</taxon>
        <taxon>Schizopora</taxon>
    </lineage>
</organism>
<dbReference type="InParanoid" id="A0A0H2STZ2"/>
<dbReference type="Proteomes" id="UP000053477">
    <property type="component" value="Unassembled WGS sequence"/>
</dbReference>
<evidence type="ECO:0000313" key="8">
    <source>
        <dbReference type="EMBL" id="KLO20596.1"/>
    </source>
</evidence>
<dbReference type="AlphaFoldDB" id="A0A0H2STZ2"/>
<dbReference type="Pfam" id="PF22600">
    <property type="entry name" value="MTPAP-like_central"/>
    <property type="match status" value="1"/>
</dbReference>
<feature type="region of interest" description="Disordered" evidence="5">
    <location>
        <begin position="126"/>
        <end position="166"/>
    </location>
</feature>
<dbReference type="OrthoDB" id="273917at2759"/>
<dbReference type="PANTHER" id="PTHR23092:SF15">
    <property type="entry name" value="INACTIVE NON-CANONICAL POLY(A) RNA POLYMERASE PROTEIN TRF4-2-RELATED"/>
    <property type="match status" value="1"/>
</dbReference>
<dbReference type="GO" id="GO:0031123">
    <property type="term" value="P:RNA 3'-end processing"/>
    <property type="evidence" value="ECO:0007669"/>
    <property type="project" value="TreeGrafter"/>
</dbReference>
<evidence type="ECO:0000256" key="3">
    <source>
        <dbReference type="ARBA" id="ARBA00022723"/>
    </source>
</evidence>
<keyword evidence="8" id="KW-0808">Transferase</keyword>
<dbReference type="CDD" id="cd05402">
    <property type="entry name" value="NT_PAP_TUTase"/>
    <property type="match status" value="1"/>
</dbReference>
<gene>
    <name evidence="8" type="ORF">SCHPADRAFT_13186</name>
</gene>
<evidence type="ECO:0000256" key="1">
    <source>
        <dbReference type="ARBA" id="ARBA00008593"/>
    </source>
</evidence>
<dbReference type="GO" id="GO:0003729">
    <property type="term" value="F:mRNA binding"/>
    <property type="evidence" value="ECO:0007669"/>
    <property type="project" value="TreeGrafter"/>
</dbReference>
<feature type="domain" description="Poly(A) RNA polymerase mitochondrial-like central palm" evidence="7">
    <location>
        <begin position="193"/>
        <end position="329"/>
    </location>
</feature>
<comment type="similarity">
    <text evidence="1">Belongs to the DNA polymerase type-B-like family.</text>
</comment>
<dbReference type="GO" id="GO:0031499">
    <property type="term" value="C:TRAMP complex"/>
    <property type="evidence" value="ECO:0007669"/>
    <property type="project" value="TreeGrafter"/>
</dbReference>
<dbReference type="GO" id="GO:0005730">
    <property type="term" value="C:nucleolus"/>
    <property type="evidence" value="ECO:0007669"/>
    <property type="project" value="TreeGrafter"/>
</dbReference>
<keyword evidence="9" id="KW-1185">Reference proteome</keyword>
<evidence type="ECO:0000259" key="6">
    <source>
        <dbReference type="Pfam" id="PF03828"/>
    </source>
</evidence>
<evidence type="ECO:0000256" key="5">
    <source>
        <dbReference type="SAM" id="MobiDB-lite"/>
    </source>
</evidence>
<evidence type="ECO:0000259" key="7">
    <source>
        <dbReference type="Pfam" id="PF22600"/>
    </source>
</evidence>
<dbReference type="InterPro" id="IPR045862">
    <property type="entry name" value="Trf4-like"/>
</dbReference>
<dbReference type="Gene3D" id="3.30.460.10">
    <property type="entry name" value="Beta Polymerase, domain 2"/>
    <property type="match status" value="1"/>
</dbReference>
<feature type="domain" description="PAP-associated" evidence="6">
    <location>
        <begin position="451"/>
        <end position="480"/>
    </location>
</feature>
<dbReference type="SUPFAM" id="SSF81301">
    <property type="entry name" value="Nucleotidyltransferase"/>
    <property type="match status" value="1"/>
</dbReference>
<evidence type="ECO:0000313" key="9">
    <source>
        <dbReference type="Proteomes" id="UP000053477"/>
    </source>
</evidence>
<evidence type="ECO:0000256" key="2">
    <source>
        <dbReference type="ARBA" id="ARBA00012388"/>
    </source>
</evidence>
<dbReference type="InterPro" id="IPR054708">
    <property type="entry name" value="MTPAP-like_central"/>
</dbReference>